<keyword evidence="2" id="KW-1185">Reference proteome</keyword>
<dbReference type="Proteomes" id="UP001152795">
    <property type="component" value="Unassembled WGS sequence"/>
</dbReference>
<proteinExistence type="predicted"/>
<dbReference type="EMBL" id="CACRXK020007736">
    <property type="protein sequence ID" value="CAB4013059.1"/>
    <property type="molecule type" value="Genomic_DNA"/>
</dbReference>
<name>A0A7D9ITM2_PARCT</name>
<reference evidence="1" key="1">
    <citation type="submission" date="2020-04" db="EMBL/GenBank/DDBJ databases">
        <authorList>
            <person name="Alioto T."/>
            <person name="Alioto T."/>
            <person name="Gomez Garrido J."/>
        </authorList>
    </citation>
    <scope>NUCLEOTIDE SEQUENCE</scope>
    <source>
        <strain evidence="1">A484AB</strain>
    </source>
</reference>
<dbReference type="AlphaFoldDB" id="A0A7D9ITM2"/>
<dbReference type="OrthoDB" id="10068084at2759"/>
<accession>A0A7D9ITM2</accession>
<sequence>MSEDLIIELQSRMLGLKRMELARFGEEMKWIKVEEIGEKGRLELIKIIRTVFEEEVLKCNSEQLDSLLGKIQTILDSKTMSQNEESLKAKEKSEQELKQLKTHESVTQQDKPQSAFLNMKTSMLRREFKIQGQIGEPGHKDKLAYQSLISQIEIGLQKGYTEEEITHAVVRAVQAGLQLRSYLEGINGLTLPRLRKILRFHFQEKSATELYQLLANISQAPKESPQEFLIRALTIRQKIVFASKESDTKIKYDEGLVQGLFLNALETGLADETIREKMRPLLKWLMKS</sequence>
<gene>
    <name evidence="1" type="ORF">PACLA_8A073331</name>
</gene>
<evidence type="ECO:0000313" key="1">
    <source>
        <dbReference type="EMBL" id="CAB4013059.1"/>
    </source>
</evidence>
<comment type="caution">
    <text evidence="1">The sequence shown here is derived from an EMBL/GenBank/DDBJ whole genome shotgun (WGS) entry which is preliminary data.</text>
</comment>
<protein>
    <submittedName>
        <fullName evidence="1">Uncharacterized protein</fullName>
    </submittedName>
</protein>
<organism evidence="1 2">
    <name type="scientific">Paramuricea clavata</name>
    <name type="common">Red gorgonian</name>
    <name type="synonym">Violescent sea-whip</name>
    <dbReference type="NCBI Taxonomy" id="317549"/>
    <lineage>
        <taxon>Eukaryota</taxon>
        <taxon>Metazoa</taxon>
        <taxon>Cnidaria</taxon>
        <taxon>Anthozoa</taxon>
        <taxon>Octocorallia</taxon>
        <taxon>Malacalcyonacea</taxon>
        <taxon>Plexauridae</taxon>
        <taxon>Paramuricea</taxon>
    </lineage>
</organism>
<evidence type="ECO:0000313" key="2">
    <source>
        <dbReference type="Proteomes" id="UP001152795"/>
    </source>
</evidence>